<feature type="transmembrane region" description="Helical" evidence="2">
    <location>
        <begin position="85"/>
        <end position="107"/>
    </location>
</feature>
<keyword evidence="2" id="KW-0472">Membrane</keyword>
<dbReference type="Pfam" id="PF10067">
    <property type="entry name" value="DUF2306"/>
    <property type="match status" value="1"/>
</dbReference>
<evidence type="ECO:0000256" key="2">
    <source>
        <dbReference type="SAM" id="Phobius"/>
    </source>
</evidence>
<feature type="transmembrane region" description="Helical" evidence="2">
    <location>
        <begin position="149"/>
        <end position="169"/>
    </location>
</feature>
<accession>A0AAJ0CQ66</accession>
<dbReference type="Proteomes" id="UP001251528">
    <property type="component" value="Unassembled WGS sequence"/>
</dbReference>
<gene>
    <name evidence="3" type="ORF">QQS21_005076</name>
</gene>
<comment type="caution">
    <text evidence="3">The sequence shown here is derived from an EMBL/GenBank/DDBJ whole genome shotgun (WGS) entry which is preliminary data.</text>
</comment>
<dbReference type="AlphaFoldDB" id="A0AAJ0CQ66"/>
<dbReference type="EMBL" id="JASWJB010000080">
    <property type="protein sequence ID" value="KAK2600202.1"/>
    <property type="molecule type" value="Genomic_DNA"/>
</dbReference>
<sequence>MVVVTRAPANNFVALARHIYNPIGFAKGYNFVLFVIFGGALIGFTLARFMYLDINGIFCNPDSKVGGAGPGECYYYLQGVENVGIIIHLAGILPAAFLAVFQFVPAIRHKVLIVHRISGYLIILLSFTGVAGVFMIARHGLGGGLEIQSAAGFASIVFVSCKVIAFYNIKMLQIEQHRAWMLRAWCIASFIITMRLIGVIMAAIVGRSPKDYYYIQPCYIIDNMFRSNQTRVLSSYPACSAFYSGTDPEMHVPVPVGFAADGVDRIGAALNTSFGASAWLAFAIHFIGVELYLRLTPAEAERLRRVSYQRQVEAGMKNPGNAGLTAQRLGDAEPWSPPELATGKISGATGSSDSTNEARHAMTERVQARVSDPERDARR</sequence>
<feature type="transmembrane region" description="Helical" evidence="2">
    <location>
        <begin position="276"/>
        <end position="295"/>
    </location>
</feature>
<proteinExistence type="predicted"/>
<evidence type="ECO:0000313" key="4">
    <source>
        <dbReference type="Proteomes" id="UP001251528"/>
    </source>
</evidence>
<dbReference type="InterPro" id="IPR018750">
    <property type="entry name" value="DUF2306_membrane"/>
</dbReference>
<feature type="transmembrane region" description="Helical" evidence="2">
    <location>
        <begin position="119"/>
        <end position="137"/>
    </location>
</feature>
<feature type="transmembrane region" description="Helical" evidence="2">
    <location>
        <begin position="31"/>
        <end position="51"/>
    </location>
</feature>
<feature type="region of interest" description="Disordered" evidence="1">
    <location>
        <begin position="314"/>
        <end position="379"/>
    </location>
</feature>
<evidence type="ECO:0008006" key="5">
    <source>
        <dbReference type="Google" id="ProtNLM"/>
    </source>
</evidence>
<keyword evidence="2" id="KW-0812">Transmembrane</keyword>
<keyword evidence="2" id="KW-1133">Transmembrane helix</keyword>
<name>A0AAJ0CQ66_9HYPO</name>
<reference evidence="3" key="1">
    <citation type="submission" date="2023-06" db="EMBL/GenBank/DDBJ databases">
        <title>Conoideocrella luteorostrata (Hypocreales: Clavicipitaceae), a potential biocontrol fungus for elongate hemlock scale in United States Christmas tree production areas.</title>
        <authorList>
            <person name="Barrett H."/>
            <person name="Lovett B."/>
            <person name="Macias A.M."/>
            <person name="Stajich J.E."/>
            <person name="Kasson M.T."/>
        </authorList>
    </citation>
    <scope>NUCLEOTIDE SEQUENCE</scope>
    <source>
        <strain evidence="3">ARSEF 14590</strain>
    </source>
</reference>
<evidence type="ECO:0000313" key="3">
    <source>
        <dbReference type="EMBL" id="KAK2600202.1"/>
    </source>
</evidence>
<protein>
    <recommendedName>
        <fullName evidence="5">Microtubule associated protein</fullName>
    </recommendedName>
</protein>
<keyword evidence="4" id="KW-1185">Reference proteome</keyword>
<evidence type="ECO:0000256" key="1">
    <source>
        <dbReference type="SAM" id="MobiDB-lite"/>
    </source>
</evidence>
<feature type="transmembrane region" description="Helical" evidence="2">
    <location>
        <begin position="181"/>
        <end position="205"/>
    </location>
</feature>
<organism evidence="3 4">
    <name type="scientific">Conoideocrella luteorostrata</name>
    <dbReference type="NCBI Taxonomy" id="1105319"/>
    <lineage>
        <taxon>Eukaryota</taxon>
        <taxon>Fungi</taxon>
        <taxon>Dikarya</taxon>
        <taxon>Ascomycota</taxon>
        <taxon>Pezizomycotina</taxon>
        <taxon>Sordariomycetes</taxon>
        <taxon>Hypocreomycetidae</taxon>
        <taxon>Hypocreales</taxon>
        <taxon>Clavicipitaceae</taxon>
        <taxon>Conoideocrella</taxon>
    </lineage>
</organism>
<feature type="compositionally biased region" description="Basic and acidic residues" evidence="1">
    <location>
        <begin position="356"/>
        <end position="379"/>
    </location>
</feature>